<comment type="caution">
    <text evidence="2">The sequence shown here is derived from an EMBL/GenBank/DDBJ whole genome shotgun (WGS) entry which is preliminary data.</text>
</comment>
<protein>
    <submittedName>
        <fullName evidence="2">XRE family transcriptional regulator</fullName>
    </submittedName>
</protein>
<dbReference type="CDD" id="cd00093">
    <property type="entry name" value="HTH_XRE"/>
    <property type="match status" value="1"/>
</dbReference>
<feature type="domain" description="HTH cro/C1-type" evidence="1">
    <location>
        <begin position="47"/>
        <end position="81"/>
    </location>
</feature>
<evidence type="ECO:0000313" key="3">
    <source>
        <dbReference type="Proteomes" id="UP000295345"/>
    </source>
</evidence>
<reference evidence="2 3" key="1">
    <citation type="submission" date="2019-03" db="EMBL/GenBank/DDBJ databases">
        <title>Draft genome sequences of novel Actinobacteria.</title>
        <authorList>
            <person name="Sahin N."/>
            <person name="Ay H."/>
            <person name="Saygin H."/>
        </authorList>
    </citation>
    <scope>NUCLEOTIDE SEQUENCE [LARGE SCALE GENOMIC DNA]</scope>
    <source>
        <strain evidence="2 3">DSM 41900</strain>
    </source>
</reference>
<accession>A0A4R4TI80</accession>
<dbReference type="OrthoDB" id="3213425at2"/>
<dbReference type="GO" id="GO:0003677">
    <property type="term" value="F:DNA binding"/>
    <property type="evidence" value="ECO:0007669"/>
    <property type="project" value="InterPro"/>
</dbReference>
<dbReference type="RefSeq" id="WP_132817050.1">
    <property type="nucleotide sequence ID" value="NZ_SMKI01000052.1"/>
</dbReference>
<dbReference type="EMBL" id="SMKI01000052">
    <property type="protein sequence ID" value="TDC77508.1"/>
    <property type="molecule type" value="Genomic_DNA"/>
</dbReference>
<dbReference type="Gene3D" id="1.10.260.40">
    <property type="entry name" value="lambda repressor-like DNA-binding domains"/>
    <property type="match status" value="1"/>
</dbReference>
<dbReference type="InterPro" id="IPR001387">
    <property type="entry name" value="Cro/C1-type_HTH"/>
</dbReference>
<name>A0A4R4TI80_9ACTN</name>
<gene>
    <name evidence="2" type="ORF">E1283_07160</name>
</gene>
<dbReference type="InterPro" id="IPR010982">
    <property type="entry name" value="Lambda_DNA-bd_dom_sf"/>
</dbReference>
<organism evidence="2 3">
    <name type="scientific">Streptomyces hainanensis</name>
    <dbReference type="NCBI Taxonomy" id="402648"/>
    <lineage>
        <taxon>Bacteria</taxon>
        <taxon>Bacillati</taxon>
        <taxon>Actinomycetota</taxon>
        <taxon>Actinomycetes</taxon>
        <taxon>Kitasatosporales</taxon>
        <taxon>Streptomycetaceae</taxon>
        <taxon>Streptomyces</taxon>
    </lineage>
</organism>
<dbReference type="PROSITE" id="PS50943">
    <property type="entry name" value="HTH_CROC1"/>
    <property type="match status" value="1"/>
</dbReference>
<dbReference type="Proteomes" id="UP000295345">
    <property type="component" value="Unassembled WGS sequence"/>
</dbReference>
<sequence length="476" mass="51721">MANTPQPNHALQGAREHRRLTQEDIARELTQLGHQLDDRGFSPQITVSARQYRKWEAGEATPRAETRKLLAVYFGVPLAELGFSVDTAPARVVAGVDHPALPQQQMTIDRAADLPWRNELPKQWAVEMLTRRGFTAVTGAALTTPVWRLLDQPHPLLFAAGAGGRVDEPLVALVEDTAARAQSLDDQEGAAARGFVIDQFTVVARMLQRDRYDTATGRRLATACARLAQTAGWMAHEARQDPEAQRWYLIALRVAHASDNRALMASVLGLMTTQAATLGLTAESMQLAAAAQETASATPATVRALVHARSGLAYAAAGDLAGFRRARDETLALLDNATSAAEPPPVWASYVTATELDAIAGRGLVDLAHRIGVSVRQRRLVAEAEPLLSPRAHDNAPESRRSSVRHGAWLALAQARIGDLDQAVDSGQRALSRLPDITSARIIGLFSELRTELASRRRDPTVQPFVLQLGQLDRRP</sequence>
<evidence type="ECO:0000259" key="1">
    <source>
        <dbReference type="PROSITE" id="PS50943"/>
    </source>
</evidence>
<dbReference type="SUPFAM" id="SSF47413">
    <property type="entry name" value="lambda repressor-like DNA-binding domains"/>
    <property type="match status" value="1"/>
</dbReference>
<evidence type="ECO:0000313" key="2">
    <source>
        <dbReference type="EMBL" id="TDC77508.1"/>
    </source>
</evidence>
<dbReference type="AlphaFoldDB" id="A0A4R4TI80"/>
<keyword evidence="3" id="KW-1185">Reference proteome</keyword>
<proteinExistence type="predicted"/>